<dbReference type="EMBL" id="KC246798">
    <property type="protein sequence ID" value="AHF24579.1"/>
    <property type="molecule type" value="Genomic_DNA"/>
</dbReference>
<proteinExistence type="predicted"/>
<name>W0FM88_9BACT</name>
<evidence type="ECO:0000313" key="1">
    <source>
        <dbReference type="EMBL" id="AHF24579.1"/>
    </source>
</evidence>
<dbReference type="AlphaFoldDB" id="W0FM88"/>
<sequence length="636" mass="71853">MSITQPLKKVFAMLHFRQILLAAAMLAVTAIQAGKYQNFKVSTYIRAQDVARMDDDKFLKSTWETVSSQVDLDKIYIETHRDAFTVPEKTINKVKKFFLGKGLEVGGGITYTQSEPSDFETYSYAREKDRQQVKQVAEFTARLFDDFILDDFFFIDLKNDDEIAAKGNKSWTEYRLRLMADAGKELVVNPAKKVNPKVKVIVKYPNWYDHFQGLGFNLEEEPAYFDGIWTGTETRDPASAQHLQNYLSYNIMRFFDNIAPGRNSGGWVDAGGIHMSMDRYAEQLHLTMLSKTPEIILWNYMQLAEVKITPNMRAPWQDAGGNSFRYDEMVAPFTKNGKSVTPTTMARFADQTLHQTDKLMGLLGNPVGLVSYKPFHSSGEDFLQNYLGMIGLPMDMHPKWKDGQQQILLTQQAAKDPQIVEKIKRQLKQGGDVIVTTGLLKAIKEQLADVTELYCADLKAIVSDFGRDGKAEREFIIPQVKYFTNDSWEVVSAGRPLTGGVSGYPILLRNTYSKGMLFVLTIPDDFGNLYDYPAGALNVIRSVMSKDVGAYIEGPSKVALFPYDNRTMVVENFNDTAVSLRVVVNAKVNALRNLLSGEKMNPVQVTPGRFRFRGYTDSQTVFELKLPAHSYIGLGY</sequence>
<accession>W0FM88</accession>
<organism evidence="1">
    <name type="scientific">uncultured bacterium Contig1529</name>
    <dbReference type="NCBI Taxonomy" id="1393449"/>
    <lineage>
        <taxon>Bacteria</taxon>
        <taxon>environmental samples</taxon>
    </lineage>
</organism>
<protein>
    <submittedName>
        <fullName evidence="1">Uncharacterized protein</fullName>
    </submittedName>
</protein>
<reference evidence="1" key="1">
    <citation type="journal article" date="2013" name="PLoS ONE">
        <title>Metagenomic insights into the carbohydrate-active enzymes carried by the microorganisms adhering to solid digesta in the rumen of cows.</title>
        <authorList>
            <person name="Wang L."/>
            <person name="Hatem A."/>
            <person name="Catalyurek U.V."/>
            <person name="Morrison M."/>
            <person name="Yu Z."/>
        </authorList>
    </citation>
    <scope>NUCLEOTIDE SEQUENCE</scope>
</reference>